<dbReference type="Pfam" id="PF03936">
    <property type="entry name" value="Terpene_synth_C"/>
    <property type="match status" value="1"/>
</dbReference>
<proteinExistence type="predicted"/>
<sequence>MKNMSLEQEEVIRPLANFPPSIWDTDQFLIYDEQKDESGIEQTIEDLKKDVSKDLKVSLDTLTEHTNLLKLIDSIQRLDIAYYFEVEIENALQYIYDTYGNKWNGGSSALWFRLLRQQGFYVSSDIFNNYKDKNGAFKESLVNDVQSMLELYEATYMRVEGEGVLDDALVFTRSRLRDIAKDTLVSNSTLSTQIVEALKQPLRKRLPRIEALRYIPIYQQQDSHNESLLKLAKLGFNLLQSLHKKELSEVTMWWKYFHAPNNLPYARDRLVESYFWALGVCCEPQYSRARIFLTKVIIMLTVIDDTYDAYGTYDELKIFSEAIQRWSVTCIDMLPGYMKLLYQGLMDMYTQMEDSITYEGKENLFNFAKQLAKSFIGGYMMEAKWVNEGYKLTIEEHATIAFSSGGGDVLVASCFLGMGDVVTDEAIKWALTNPPLFKDASIIGRLINDIAGHKKEQERKHFPSSVESHIKEYNVTEEHAYECLHKQIEDVWKDINREALMTEKVPMHMIMIAINLVRMWEALYENDKDNFTNAEGLKDQIKSLFIDAMSI</sequence>
<protein>
    <submittedName>
        <fullName evidence="5">Amorpha-4,11-diene synthase</fullName>
    </submittedName>
</protein>
<dbReference type="InterPro" id="IPR001906">
    <property type="entry name" value="Terpene_synth_N"/>
</dbReference>
<dbReference type="SUPFAM" id="SSF48239">
    <property type="entry name" value="Terpenoid cyclases/Protein prenyltransferases"/>
    <property type="match status" value="1"/>
</dbReference>
<dbReference type="Gene3D" id="1.10.600.10">
    <property type="entry name" value="Farnesyl Diphosphate Synthase"/>
    <property type="match status" value="1"/>
</dbReference>
<dbReference type="InterPro" id="IPR036965">
    <property type="entry name" value="Terpene_synth_N_sf"/>
</dbReference>
<dbReference type="PANTHER" id="PTHR31225">
    <property type="entry name" value="OS04G0344100 PROTEIN-RELATED"/>
    <property type="match status" value="1"/>
</dbReference>
<evidence type="ECO:0000313" key="6">
    <source>
        <dbReference type="Proteomes" id="UP000245207"/>
    </source>
</evidence>
<dbReference type="InterPro" id="IPR034741">
    <property type="entry name" value="Terpene_cyclase-like_1_C"/>
</dbReference>
<dbReference type="Gene3D" id="1.50.10.130">
    <property type="entry name" value="Terpene synthase, N-terminal domain"/>
    <property type="match status" value="1"/>
</dbReference>
<evidence type="ECO:0000259" key="4">
    <source>
        <dbReference type="Pfam" id="PF03936"/>
    </source>
</evidence>
<dbReference type="InterPro" id="IPR050148">
    <property type="entry name" value="Terpene_synthase-like"/>
</dbReference>
<evidence type="ECO:0000256" key="1">
    <source>
        <dbReference type="ARBA" id="ARBA00001946"/>
    </source>
</evidence>
<evidence type="ECO:0000256" key="2">
    <source>
        <dbReference type="ARBA" id="ARBA00022723"/>
    </source>
</evidence>
<dbReference type="FunFam" id="1.10.600.10:FF:000007">
    <property type="entry name" value="Isoprene synthase, chloroplastic"/>
    <property type="match status" value="1"/>
</dbReference>
<dbReference type="GO" id="GO:0016102">
    <property type="term" value="P:diterpenoid biosynthetic process"/>
    <property type="evidence" value="ECO:0007669"/>
    <property type="project" value="InterPro"/>
</dbReference>
<dbReference type="InterPro" id="IPR008949">
    <property type="entry name" value="Isoprenoid_synthase_dom_sf"/>
</dbReference>
<dbReference type="SFLD" id="SFLDS00005">
    <property type="entry name" value="Isoprenoid_Synthase_Type_I"/>
    <property type="match status" value="1"/>
</dbReference>
<dbReference type="PANTHER" id="PTHR31225:SF250">
    <property type="entry name" value="(-)-BETA-CARYOPHYLLENE SYNTHASE"/>
    <property type="match status" value="1"/>
</dbReference>
<dbReference type="InterPro" id="IPR044814">
    <property type="entry name" value="Terpene_cyclase_plant_C1"/>
</dbReference>
<feature type="domain" description="Terpene synthase N-terminal" evidence="3">
    <location>
        <begin position="35"/>
        <end position="198"/>
    </location>
</feature>
<accession>A0A2U1MTY7</accession>
<comment type="caution">
    <text evidence="5">The sequence shown here is derived from an EMBL/GenBank/DDBJ whole genome shotgun (WGS) entry which is preliminary data.</text>
</comment>
<dbReference type="GO" id="GO:0000287">
    <property type="term" value="F:magnesium ion binding"/>
    <property type="evidence" value="ECO:0007669"/>
    <property type="project" value="InterPro"/>
</dbReference>
<dbReference type="SUPFAM" id="SSF48576">
    <property type="entry name" value="Terpenoid synthases"/>
    <property type="match status" value="1"/>
</dbReference>
<name>A0A2U1MTY7_ARTAN</name>
<dbReference type="CDD" id="cd00684">
    <property type="entry name" value="Terpene_cyclase_plant_C1"/>
    <property type="match status" value="1"/>
</dbReference>
<organism evidence="5 6">
    <name type="scientific">Artemisia annua</name>
    <name type="common">Sweet wormwood</name>
    <dbReference type="NCBI Taxonomy" id="35608"/>
    <lineage>
        <taxon>Eukaryota</taxon>
        <taxon>Viridiplantae</taxon>
        <taxon>Streptophyta</taxon>
        <taxon>Embryophyta</taxon>
        <taxon>Tracheophyta</taxon>
        <taxon>Spermatophyta</taxon>
        <taxon>Magnoliopsida</taxon>
        <taxon>eudicotyledons</taxon>
        <taxon>Gunneridae</taxon>
        <taxon>Pentapetalae</taxon>
        <taxon>asterids</taxon>
        <taxon>campanulids</taxon>
        <taxon>Asterales</taxon>
        <taxon>Asteraceae</taxon>
        <taxon>Asteroideae</taxon>
        <taxon>Anthemideae</taxon>
        <taxon>Artemisiinae</taxon>
        <taxon>Artemisia</taxon>
    </lineage>
</organism>
<dbReference type="OrthoDB" id="1877784at2759"/>
<gene>
    <name evidence="5" type="ORF">CTI12_AA339930</name>
</gene>
<evidence type="ECO:0000313" key="5">
    <source>
        <dbReference type="EMBL" id="PWA64702.1"/>
    </source>
</evidence>
<dbReference type="FunFam" id="1.50.10.130:FF:000001">
    <property type="entry name" value="Isoprene synthase, chloroplastic"/>
    <property type="match status" value="1"/>
</dbReference>
<dbReference type="Pfam" id="PF01397">
    <property type="entry name" value="Terpene_synth"/>
    <property type="match status" value="1"/>
</dbReference>
<comment type="cofactor">
    <cofactor evidence="1">
        <name>Mg(2+)</name>
        <dbReference type="ChEBI" id="CHEBI:18420"/>
    </cofactor>
</comment>
<dbReference type="STRING" id="35608.A0A2U1MTY7"/>
<reference evidence="5 6" key="1">
    <citation type="journal article" date="2018" name="Mol. Plant">
        <title>The genome of Artemisia annua provides insight into the evolution of Asteraceae family and artemisinin biosynthesis.</title>
        <authorList>
            <person name="Shen Q."/>
            <person name="Zhang L."/>
            <person name="Liao Z."/>
            <person name="Wang S."/>
            <person name="Yan T."/>
            <person name="Shi P."/>
            <person name="Liu M."/>
            <person name="Fu X."/>
            <person name="Pan Q."/>
            <person name="Wang Y."/>
            <person name="Lv Z."/>
            <person name="Lu X."/>
            <person name="Zhang F."/>
            <person name="Jiang W."/>
            <person name="Ma Y."/>
            <person name="Chen M."/>
            <person name="Hao X."/>
            <person name="Li L."/>
            <person name="Tang Y."/>
            <person name="Lv G."/>
            <person name="Zhou Y."/>
            <person name="Sun X."/>
            <person name="Brodelius P.E."/>
            <person name="Rose J.K.C."/>
            <person name="Tang K."/>
        </authorList>
    </citation>
    <scope>NUCLEOTIDE SEQUENCE [LARGE SCALE GENOMIC DNA]</scope>
    <source>
        <strain evidence="6">cv. Huhao1</strain>
        <tissue evidence="5">Leaf</tissue>
    </source>
</reference>
<dbReference type="EMBL" id="PKPP01004372">
    <property type="protein sequence ID" value="PWA64702.1"/>
    <property type="molecule type" value="Genomic_DNA"/>
</dbReference>
<dbReference type="SFLD" id="SFLDG01019">
    <property type="entry name" value="Terpene_Cyclase_Like_1_C_Termi"/>
    <property type="match status" value="1"/>
</dbReference>
<dbReference type="Proteomes" id="UP000245207">
    <property type="component" value="Unassembled WGS sequence"/>
</dbReference>
<keyword evidence="6" id="KW-1185">Reference proteome</keyword>
<dbReference type="GO" id="GO:0010333">
    <property type="term" value="F:terpene synthase activity"/>
    <property type="evidence" value="ECO:0007669"/>
    <property type="project" value="InterPro"/>
</dbReference>
<dbReference type="InterPro" id="IPR005630">
    <property type="entry name" value="Terpene_synthase_metal-bd"/>
</dbReference>
<dbReference type="InterPro" id="IPR008930">
    <property type="entry name" value="Terpenoid_cyclase/PrenylTrfase"/>
</dbReference>
<evidence type="ECO:0000259" key="3">
    <source>
        <dbReference type="Pfam" id="PF01397"/>
    </source>
</evidence>
<feature type="domain" description="Terpene synthase metal-binding" evidence="4">
    <location>
        <begin position="260"/>
        <end position="494"/>
    </location>
</feature>
<keyword evidence="2" id="KW-0479">Metal-binding</keyword>
<dbReference type="AlphaFoldDB" id="A0A2U1MTY7"/>